<comment type="caution">
    <text evidence="3">The sequence shown here is derived from an EMBL/GenBank/DDBJ whole genome shotgun (WGS) entry which is preliminary data.</text>
</comment>
<name>A0A3L8NXC9_9ACTN</name>
<accession>A0A3L8NXC9</accession>
<feature type="chain" id="PRO_5038918202" evidence="2">
    <location>
        <begin position="28"/>
        <end position="164"/>
    </location>
</feature>
<feature type="region of interest" description="Disordered" evidence="1">
    <location>
        <begin position="30"/>
        <end position="81"/>
    </location>
</feature>
<feature type="compositionally biased region" description="Basic and acidic residues" evidence="1">
    <location>
        <begin position="116"/>
        <end position="132"/>
    </location>
</feature>
<dbReference type="EMBL" id="RDBE01000010">
    <property type="protein sequence ID" value="RLV47906.1"/>
    <property type="molecule type" value="Genomic_DNA"/>
</dbReference>
<evidence type="ECO:0000313" key="3">
    <source>
        <dbReference type="EMBL" id="RLV47906.1"/>
    </source>
</evidence>
<dbReference type="Proteomes" id="UP000281708">
    <property type="component" value="Unassembled WGS sequence"/>
</dbReference>
<feature type="compositionally biased region" description="Low complexity" evidence="1">
    <location>
        <begin position="30"/>
        <end position="67"/>
    </location>
</feature>
<sequence>MTATTTSTLTRASAATAALAVLGLAAACGNDDDSAAASSGPSSSAASTSTSTATATATSTASATDAAHVQRGAATGERDVDVKVRLSWRGGAVDPAGTTVAVERGDRVEVLVSSDQHADIDVSGHPDDRSDVDPDEPEDVDFTITEERTVVSIGGTTLATFTTS</sequence>
<gene>
    <name evidence="3" type="ORF">D9V37_17495</name>
</gene>
<reference evidence="3 4" key="1">
    <citation type="submission" date="2018-10" db="EMBL/GenBank/DDBJ databases">
        <title>Marmoricola sp. 4Q3S-7 whole genome shotgun sequence.</title>
        <authorList>
            <person name="Li F."/>
        </authorList>
    </citation>
    <scope>NUCLEOTIDE SEQUENCE [LARGE SCALE GENOMIC DNA]</scope>
    <source>
        <strain evidence="3 4">4Q3S-7</strain>
    </source>
</reference>
<proteinExistence type="predicted"/>
<dbReference type="AlphaFoldDB" id="A0A3L8NXC9"/>
<feature type="signal peptide" evidence="2">
    <location>
        <begin position="1"/>
        <end position="27"/>
    </location>
</feature>
<evidence type="ECO:0000313" key="4">
    <source>
        <dbReference type="Proteomes" id="UP000281708"/>
    </source>
</evidence>
<protein>
    <submittedName>
        <fullName evidence="3">Uncharacterized protein</fullName>
    </submittedName>
</protein>
<feature type="region of interest" description="Disordered" evidence="1">
    <location>
        <begin position="114"/>
        <end position="137"/>
    </location>
</feature>
<dbReference type="RefSeq" id="WP_121807412.1">
    <property type="nucleotide sequence ID" value="NZ_RDBE01000010.1"/>
</dbReference>
<keyword evidence="2" id="KW-0732">Signal</keyword>
<organism evidence="3 4">
    <name type="scientific">Nocardioides mangrovicus</name>
    <dbReference type="NCBI Taxonomy" id="2478913"/>
    <lineage>
        <taxon>Bacteria</taxon>
        <taxon>Bacillati</taxon>
        <taxon>Actinomycetota</taxon>
        <taxon>Actinomycetes</taxon>
        <taxon>Propionibacteriales</taxon>
        <taxon>Nocardioidaceae</taxon>
        <taxon>Nocardioides</taxon>
    </lineage>
</organism>
<evidence type="ECO:0000256" key="1">
    <source>
        <dbReference type="SAM" id="MobiDB-lite"/>
    </source>
</evidence>
<evidence type="ECO:0000256" key="2">
    <source>
        <dbReference type="SAM" id="SignalP"/>
    </source>
</evidence>
<keyword evidence="4" id="KW-1185">Reference proteome</keyword>